<sequence>MVELTRAQFEELVADALDTIPEELARYIDNVVITVQDESPEPGLLGLYEGIPLTERGDGYAGVLPDQIFIYQRAICAECDTPEQVVAEVRITVIHELAHHFGIDDDRLAELGWA</sequence>
<dbReference type="InterPro" id="IPR038555">
    <property type="entry name" value="Zincin_1_sf"/>
</dbReference>
<dbReference type="AlphaFoldDB" id="A0A368T356"/>
<dbReference type="EMBL" id="QEIN01000253">
    <property type="protein sequence ID" value="RCV51371.1"/>
    <property type="molecule type" value="Genomic_DNA"/>
</dbReference>
<reference evidence="1 2" key="1">
    <citation type="submission" date="2018-04" db="EMBL/GenBank/DDBJ databases">
        <title>Novel actinobacteria from marine sediment.</title>
        <authorList>
            <person name="Ng Z.Y."/>
            <person name="Tan G.Y.A."/>
        </authorList>
    </citation>
    <scope>NUCLEOTIDE SEQUENCE [LARGE SCALE GENOMIC DNA]</scope>
    <source>
        <strain evidence="1 2">TPS81</strain>
    </source>
</reference>
<proteinExistence type="predicted"/>
<dbReference type="InterPro" id="IPR010428">
    <property type="entry name" value="Zincin_1"/>
</dbReference>
<organism evidence="1 2">
    <name type="scientific">Marinitenerispora sediminis</name>
    <dbReference type="NCBI Taxonomy" id="1931232"/>
    <lineage>
        <taxon>Bacteria</taxon>
        <taxon>Bacillati</taxon>
        <taxon>Actinomycetota</taxon>
        <taxon>Actinomycetes</taxon>
        <taxon>Streptosporangiales</taxon>
        <taxon>Nocardiopsidaceae</taxon>
        <taxon>Marinitenerispora</taxon>
    </lineage>
</organism>
<evidence type="ECO:0000313" key="2">
    <source>
        <dbReference type="Proteomes" id="UP000253318"/>
    </source>
</evidence>
<dbReference type="OrthoDB" id="9806895at2"/>
<dbReference type="CDD" id="cd12952">
    <property type="entry name" value="MMP_ACEL2062"/>
    <property type="match status" value="1"/>
</dbReference>
<protein>
    <recommendedName>
        <fullName evidence="3">Metallopeptidase family protein</fullName>
    </recommendedName>
</protein>
<name>A0A368T356_9ACTN</name>
<dbReference type="RefSeq" id="WP_114398492.1">
    <property type="nucleotide sequence ID" value="NZ_QEIM01000075.1"/>
</dbReference>
<evidence type="ECO:0000313" key="1">
    <source>
        <dbReference type="EMBL" id="RCV51371.1"/>
    </source>
</evidence>
<keyword evidence="2" id="KW-1185">Reference proteome</keyword>
<comment type="caution">
    <text evidence="1">The sequence shown here is derived from an EMBL/GenBank/DDBJ whole genome shotgun (WGS) entry which is preliminary data.</text>
</comment>
<evidence type="ECO:0008006" key="3">
    <source>
        <dbReference type="Google" id="ProtNLM"/>
    </source>
</evidence>
<gene>
    <name evidence="1" type="ORF">DEF24_23250</name>
</gene>
<dbReference type="Gene3D" id="3.30.2010.20">
    <property type="match status" value="1"/>
</dbReference>
<dbReference type="SUPFAM" id="SSF55486">
    <property type="entry name" value="Metalloproteases ('zincins'), catalytic domain"/>
    <property type="match status" value="1"/>
</dbReference>
<dbReference type="Pfam" id="PF06262">
    <property type="entry name" value="Zincin_1"/>
    <property type="match status" value="1"/>
</dbReference>
<accession>A0A368T356</accession>
<dbReference type="Proteomes" id="UP000253318">
    <property type="component" value="Unassembled WGS sequence"/>
</dbReference>